<evidence type="ECO:0000313" key="6">
    <source>
        <dbReference type="EMBL" id="SHM91614.1"/>
    </source>
</evidence>
<dbReference type="InterPro" id="IPR011990">
    <property type="entry name" value="TPR-like_helical_dom_sf"/>
</dbReference>
<feature type="domain" description="HTH araC/xylS-type" evidence="5">
    <location>
        <begin position="482"/>
        <end position="562"/>
    </location>
</feature>
<dbReference type="InterPro" id="IPR009057">
    <property type="entry name" value="Homeodomain-like_sf"/>
</dbReference>
<keyword evidence="4" id="KW-0472">Membrane</keyword>
<dbReference type="OrthoDB" id="5295174at2"/>
<keyword evidence="7" id="KW-1185">Reference proteome</keyword>
<organism evidence="6 7">
    <name type="scientific">Salegentibacter salegens</name>
    <dbReference type="NCBI Taxonomy" id="143223"/>
    <lineage>
        <taxon>Bacteria</taxon>
        <taxon>Pseudomonadati</taxon>
        <taxon>Bacteroidota</taxon>
        <taxon>Flavobacteriia</taxon>
        <taxon>Flavobacteriales</taxon>
        <taxon>Flavobacteriaceae</taxon>
        <taxon>Salegentibacter</taxon>
    </lineage>
</organism>
<protein>
    <submittedName>
        <fullName evidence="6">Helix-turn-helix domain-containing protein</fullName>
    </submittedName>
</protein>
<keyword evidence="4" id="KW-0812">Transmembrane</keyword>
<keyword evidence="2" id="KW-0238">DNA-binding</keyword>
<dbReference type="Gene3D" id="1.25.40.10">
    <property type="entry name" value="Tetratricopeptide repeat domain"/>
    <property type="match status" value="2"/>
</dbReference>
<dbReference type="InterPro" id="IPR018060">
    <property type="entry name" value="HTH_AraC"/>
</dbReference>
<dbReference type="PANTHER" id="PTHR43280">
    <property type="entry name" value="ARAC-FAMILY TRANSCRIPTIONAL REGULATOR"/>
    <property type="match status" value="1"/>
</dbReference>
<dbReference type="Pfam" id="PF12833">
    <property type="entry name" value="HTH_18"/>
    <property type="match status" value="1"/>
</dbReference>
<name>A0A1M7ML71_9FLAO</name>
<dbReference type="SMART" id="SM00342">
    <property type="entry name" value="HTH_ARAC"/>
    <property type="match status" value="1"/>
</dbReference>
<keyword evidence="4" id="KW-1133">Transmembrane helix</keyword>
<reference evidence="7" key="1">
    <citation type="submission" date="2016-11" db="EMBL/GenBank/DDBJ databases">
        <authorList>
            <person name="Varghese N."/>
            <person name="Submissions S."/>
        </authorList>
    </citation>
    <scope>NUCLEOTIDE SEQUENCE [LARGE SCALE GENOMIC DNA]</scope>
    <source>
        <strain evidence="7">ACAM 48</strain>
    </source>
</reference>
<keyword evidence="3" id="KW-0804">Transcription</keyword>
<dbReference type="EMBL" id="LT670848">
    <property type="protein sequence ID" value="SHM91614.1"/>
    <property type="molecule type" value="Genomic_DNA"/>
</dbReference>
<evidence type="ECO:0000256" key="4">
    <source>
        <dbReference type="SAM" id="Phobius"/>
    </source>
</evidence>
<dbReference type="SUPFAM" id="SSF46689">
    <property type="entry name" value="Homeodomain-like"/>
    <property type="match status" value="1"/>
</dbReference>
<evidence type="ECO:0000259" key="5">
    <source>
        <dbReference type="PROSITE" id="PS01124"/>
    </source>
</evidence>
<dbReference type="GO" id="GO:0003700">
    <property type="term" value="F:DNA-binding transcription factor activity"/>
    <property type="evidence" value="ECO:0007669"/>
    <property type="project" value="InterPro"/>
</dbReference>
<dbReference type="GO" id="GO:0043565">
    <property type="term" value="F:sequence-specific DNA binding"/>
    <property type="evidence" value="ECO:0007669"/>
    <property type="project" value="InterPro"/>
</dbReference>
<keyword evidence="1" id="KW-0805">Transcription regulation</keyword>
<evidence type="ECO:0000256" key="1">
    <source>
        <dbReference type="ARBA" id="ARBA00023015"/>
    </source>
</evidence>
<dbReference type="AlphaFoldDB" id="A0A1M7ML71"/>
<dbReference type="Gene3D" id="1.10.10.60">
    <property type="entry name" value="Homeodomain-like"/>
    <property type="match status" value="2"/>
</dbReference>
<dbReference type="PROSITE" id="PS01124">
    <property type="entry name" value="HTH_ARAC_FAMILY_2"/>
    <property type="match status" value="1"/>
</dbReference>
<dbReference type="Proteomes" id="UP000190235">
    <property type="component" value="Chromosome I"/>
</dbReference>
<dbReference type="STRING" id="143223.SAMN05878281_2546"/>
<dbReference type="PANTHER" id="PTHR43280:SF34">
    <property type="entry name" value="ARAC-FAMILY TRANSCRIPTIONAL REGULATOR"/>
    <property type="match status" value="1"/>
</dbReference>
<dbReference type="RefSeq" id="WP_079735561.1">
    <property type="nucleotide sequence ID" value="NZ_LT670848.1"/>
</dbReference>
<evidence type="ECO:0000256" key="2">
    <source>
        <dbReference type="ARBA" id="ARBA00023125"/>
    </source>
</evidence>
<sequence>MRYYLLLFFTVTFVFSSFSQTEERLSQLPFDAIRDSINKYKFSERSKAIDAAEAYILRGKREKDKTEEWLGMESIALIYVRFRMYKEANEHAEKTLEFAKNNNLPKLEMRSLSLLGDLQQAVTTVDKQLFYYNKLLQLAEAHNDEAYRETALNKIAAVQDLSGNTGKAIDTYKKSLVHYQNKPLDSNFNQIEKNSSIVSIYNSLAISHLKLKQLDSAKLYSAYIKKFKEKELDTCYAVYRDTINAEIAYEEKRFKDARQNYEKAYAVCPSEYDLMQLNKAYALGKIEVGAKNYHEAIRILQKGLDDYRVTAVEEGFMQDYYEKLAEAYKYTGNFERASYYFEKYLSTQAEFNKLKEDARESFIKKERATFKKDFDALVSEKEENQSNLNYLLLGGSIIILGLLFLLLKFYRNKKADELKFETLLAKIEAAQSPGGIIDTKDEELEEKNISEVPEETKQQILEGLKKLEEKEYFLRQDCNSYNVARKIGTNTSYLSKVINNHYGKNFNTYINDLRINYAITRLKNDAIFRSYSIQSIAEEVGYKSADSFTKYFKKDTGLNPSF</sequence>
<accession>A0A1M7ML71</accession>
<gene>
    <name evidence="6" type="ORF">SAMN05878281_2546</name>
</gene>
<evidence type="ECO:0000313" key="7">
    <source>
        <dbReference type="Proteomes" id="UP000190235"/>
    </source>
</evidence>
<dbReference type="SUPFAM" id="SSF48452">
    <property type="entry name" value="TPR-like"/>
    <property type="match status" value="2"/>
</dbReference>
<evidence type="ECO:0000256" key="3">
    <source>
        <dbReference type="ARBA" id="ARBA00023163"/>
    </source>
</evidence>
<feature type="transmembrane region" description="Helical" evidence="4">
    <location>
        <begin position="390"/>
        <end position="410"/>
    </location>
</feature>
<proteinExistence type="predicted"/>